<dbReference type="SUPFAM" id="SSF143800">
    <property type="entry name" value="L28p-like"/>
    <property type="match status" value="1"/>
</dbReference>
<dbReference type="HAMAP" id="MF_00502">
    <property type="entry name" value="Ribosomal_bL31_2"/>
    <property type="match status" value="1"/>
</dbReference>
<comment type="caution">
    <text evidence="4">The sequence shown here is derived from an EMBL/GenBank/DDBJ whole genome shotgun (WGS) entry which is preliminary data.</text>
</comment>
<comment type="similarity">
    <text evidence="3">Belongs to the bacterial ribosomal protein bL31 family. Type B subfamily.</text>
</comment>
<dbReference type="RefSeq" id="WP_029211997.1">
    <property type="nucleotide sequence ID" value="NZ_JAKRCV010000006.1"/>
</dbReference>
<dbReference type="PANTHER" id="PTHR33280">
    <property type="entry name" value="50S RIBOSOMAL PROTEIN L31, CHLOROPLASTIC"/>
    <property type="match status" value="1"/>
</dbReference>
<reference evidence="4 5" key="1">
    <citation type="submission" date="2022-02" db="EMBL/GenBank/DDBJ databases">
        <title>Uncovering new skin microbiome diversity through culturing and metagenomics.</title>
        <authorList>
            <person name="Conlan S."/>
            <person name="Deming C."/>
            <person name="Nisc Comparative Sequencing Program N."/>
            <person name="Segre J.A."/>
        </authorList>
    </citation>
    <scope>NUCLEOTIDE SEQUENCE [LARGE SCALE GENOMIC DNA]</scope>
    <source>
        <strain evidence="4 5">ACRQZ</strain>
    </source>
</reference>
<evidence type="ECO:0000256" key="3">
    <source>
        <dbReference type="HAMAP-Rule" id="MF_00502"/>
    </source>
</evidence>
<dbReference type="InterPro" id="IPR027493">
    <property type="entry name" value="Ribosomal_bL31_B"/>
</dbReference>
<evidence type="ECO:0000256" key="2">
    <source>
        <dbReference type="ARBA" id="ARBA00023274"/>
    </source>
</evidence>
<dbReference type="EMBL" id="JAKRCV010000006">
    <property type="protein sequence ID" value="MCG7320973.1"/>
    <property type="molecule type" value="Genomic_DNA"/>
</dbReference>
<keyword evidence="2 3" id="KW-0687">Ribonucleoprotein</keyword>
<evidence type="ECO:0000313" key="4">
    <source>
        <dbReference type="EMBL" id="MCG7320973.1"/>
    </source>
</evidence>
<dbReference type="Pfam" id="PF01197">
    <property type="entry name" value="Ribosomal_L31"/>
    <property type="match status" value="1"/>
</dbReference>
<dbReference type="InterPro" id="IPR034704">
    <property type="entry name" value="Ribosomal_bL28/bL31-like_sf"/>
</dbReference>
<dbReference type="PROSITE" id="PS01143">
    <property type="entry name" value="RIBOSOMAL_L31"/>
    <property type="match status" value="1"/>
</dbReference>
<evidence type="ECO:0000313" key="5">
    <source>
        <dbReference type="Proteomes" id="UP001521931"/>
    </source>
</evidence>
<sequence length="81" mass="9207">MKPGIHPDYHPVVFRDPTADFAFLTRSTATSNDTIEWEDGNTYPVINVDVSSASHPFYTGKQKIMDTAGRVERFNRRYGRG</sequence>
<dbReference type="GO" id="GO:0005840">
    <property type="term" value="C:ribosome"/>
    <property type="evidence" value="ECO:0007669"/>
    <property type="project" value="UniProtKB-KW"/>
</dbReference>
<dbReference type="InterPro" id="IPR042105">
    <property type="entry name" value="Ribosomal_bL31_sf"/>
</dbReference>
<dbReference type="PRINTS" id="PR01249">
    <property type="entry name" value="RIBOSOMALL31"/>
</dbReference>
<keyword evidence="1 3" id="KW-0689">Ribosomal protein</keyword>
<name>A0ABS9PZA6_9MICO</name>
<dbReference type="Gene3D" id="4.10.830.30">
    <property type="entry name" value="Ribosomal protein L31"/>
    <property type="match status" value="1"/>
</dbReference>
<dbReference type="InterPro" id="IPR002150">
    <property type="entry name" value="Ribosomal_bL31"/>
</dbReference>
<dbReference type="PANTHER" id="PTHR33280:SF1">
    <property type="entry name" value="LARGE RIBOSOMAL SUBUNIT PROTEIN BL31C"/>
    <property type="match status" value="1"/>
</dbReference>
<gene>
    <name evidence="3" type="primary">rpmE2</name>
    <name evidence="4" type="ORF">MHL29_03560</name>
</gene>
<evidence type="ECO:0000256" key="1">
    <source>
        <dbReference type="ARBA" id="ARBA00022980"/>
    </source>
</evidence>
<dbReference type="NCBIfam" id="NF002462">
    <property type="entry name" value="PRK01678.1"/>
    <property type="match status" value="1"/>
</dbReference>
<dbReference type="Proteomes" id="UP001521931">
    <property type="component" value="Unassembled WGS sequence"/>
</dbReference>
<keyword evidence="5" id="KW-1185">Reference proteome</keyword>
<proteinExistence type="inferred from homology"/>
<organism evidence="4 5">
    <name type="scientific">Arsenicicoccus bolidensis</name>
    <dbReference type="NCBI Taxonomy" id="229480"/>
    <lineage>
        <taxon>Bacteria</taxon>
        <taxon>Bacillati</taxon>
        <taxon>Actinomycetota</taxon>
        <taxon>Actinomycetes</taxon>
        <taxon>Micrococcales</taxon>
        <taxon>Intrasporangiaceae</taxon>
        <taxon>Arsenicicoccus</taxon>
    </lineage>
</organism>
<comment type="subunit">
    <text evidence="3">Part of the 50S ribosomal subunit.</text>
</comment>
<protein>
    <recommendedName>
        <fullName evidence="3">Large ribosomal subunit protein bL31B</fullName>
    </recommendedName>
</protein>
<dbReference type="NCBIfam" id="TIGR00105">
    <property type="entry name" value="L31"/>
    <property type="match status" value="1"/>
</dbReference>
<accession>A0ABS9PZA6</accession>